<organism evidence="2 3">
    <name type="scientific">Rhodosorus marinus</name>
    <dbReference type="NCBI Taxonomy" id="101924"/>
    <lineage>
        <taxon>Eukaryota</taxon>
        <taxon>Rhodophyta</taxon>
        <taxon>Stylonematophyceae</taxon>
        <taxon>Stylonematales</taxon>
        <taxon>Stylonemataceae</taxon>
        <taxon>Rhodosorus</taxon>
    </lineage>
</organism>
<dbReference type="AlphaFoldDB" id="A0AAV8UFQ9"/>
<dbReference type="InterPro" id="IPR029052">
    <property type="entry name" value="Metallo-depent_PP-like"/>
</dbReference>
<evidence type="ECO:0000313" key="2">
    <source>
        <dbReference type="EMBL" id="KAJ8901320.1"/>
    </source>
</evidence>
<protein>
    <recommendedName>
        <fullName evidence="1">Calcineurin-like phosphoesterase domain-containing protein</fullName>
    </recommendedName>
</protein>
<comment type="caution">
    <text evidence="2">The sequence shown here is derived from an EMBL/GenBank/DDBJ whole genome shotgun (WGS) entry which is preliminary data.</text>
</comment>
<dbReference type="Pfam" id="PF00149">
    <property type="entry name" value="Metallophos"/>
    <property type="match status" value="1"/>
</dbReference>
<dbReference type="EMBL" id="JAMWBK010000011">
    <property type="protein sequence ID" value="KAJ8901320.1"/>
    <property type="molecule type" value="Genomic_DNA"/>
</dbReference>
<name>A0AAV8UFQ9_9RHOD</name>
<evidence type="ECO:0000259" key="1">
    <source>
        <dbReference type="Pfam" id="PF00149"/>
    </source>
</evidence>
<gene>
    <name evidence="2" type="ORF">NDN08_007168</name>
</gene>
<proteinExistence type="predicted"/>
<dbReference type="InterPro" id="IPR051918">
    <property type="entry name" value="STPP_CPPED1"/>
</dbReference>
<dbReference type="PANTHER" id="PTHR43143">
    <property type="entry name" value="METALLOPHOSPHOESTERASE, CALCINEURIN SUPERFAMILY"/>
    <property type="match status" value="1"/>
</dbReference>
<dbReference type="PANTHER" id="PTHR43143:SF1">
    <property type="entry name" value="SERINE_THREONINE-PROTEIN PHOSPHATASE CPPED1"/>
    <property type="match status" value="1"/>
</dbReference>
<evidence type="ECO:0000313" key="3">
    <source>
        <dbReference type="Proteomes" id="UP001157974"/>
    </source>
</evidence>
<dbReference type="Proteomes" id="UP001157974">
    <property type="component" value="Unassembled WGS sequence"/>
</dbReference>
<keyword evidence="3" id="KW-1185">Reference proteome</keyword>
<dbReference type="Gene3D" id="3.60.21.10">
    <property type="match status" value="1"/>
</dbReference>
<dbReference type="GO" id="GO:0016787">
    <property type="term" value="F:hydrolase activity"/>
    <property type="evidence" value="ECO:0007669"/>
    <property type="project" value="InterPro"/>
</dbReference>
<feature type="domain" description="Calcineurin-like phosphoesterase" evidence="1">
    <location>
        <begin position="34"/>
        <end position="259"/>
    </location>
</feature>
<reference evidence="2 3" key="1">
    <citation type="journal article" date="2023" name="Nat. Commun.">
        <title>Origin of minicircular mitochondrial genomes in red algae.</title>
        <authorList>
            <person name="Lee Y."/>
            <person name="Cho C.H."/>
            <person name="Lee Y.M."/>
            <person name="Park S.I."/>
            <person name="Yang J.H."/>
            <person name="West J.A."/>
            <person name="Bhattacharya D."/>
            <person name="Yoon H.S."/>
        </authorList>
    </citation>
    <scope>NUCLEOTIDE SEQUENCE [LARGE SCALE GENOMIC DNA]</scope>
    <source>
        <strain evidence="2 3">CCMP1338</strain>
        <tissue evidence="2">Whole cell</tissue>
    </source>
</reference>
<dbReference type="SUPFAM" id="SSF56300">
    <property type="entry name" value="Metallo-dependent phosphatases"/>
    <property type="match status" value="1"/>
</dbReference>
<dbReference type="InterPro" id="IPR004843">
    <property type="entry name" value="Calcineurin-like_PHP"/>
</dbReference>
<sequence length="329" mass="37920">MTMDGHRRWDLARDRGFHGIPDDDEEGHGFQPFHFVVLADTQFGMITNNGSVDEEVERVRKAVEAINQLKPSFVIVCGDLINAHPDIYEDLGEQTELDQVSTFKRVMSEIQDDIPLVCVCGNHDVGNRPTPEYIDRYKARFGDDYFSFTHRGVKFIVLNNQLYSDPSAAPDAFSEQHEWFEEELKRASIEDARHILVFSHIPWFIYKADEPDQLPNEAKGEQSAMPPSYFHIPRERRLMALLLMRHYGVRACFTGHWHRNWERTSLGINLVITCAAGMPLDSDDKWGYRIVKVLEDKLEHKYFESDGKVPQVGFEEETSGWSCLGTHES</sequence>
<accession>A0AAV8UFQ9</accession>